<dbReference type="Proteomes" id="UP000283077">
    <property type="component" value="Unassembled WGS sequence"/>
</dbReference>
<evidence type="ECO:0000313" key="1">
    <source>
        <dbReference type="EMBL" id="RVU40763.1"/>
    </source>
</evidence>
<dbReference type="RefSeq" id="WP_127697776.1">
    <property type="nucleotide sequence ID" value="NZ_SACS01000003.1"/>
</dbReference>
<proteinExistence type="predicted"/>
<name>A0A437R217_9GAMM</name>
<comment type="caution">
    <text evidence="1">The sequence shown here is derived from an EMBL/GenBank/DDBJ whole genome shotgun (WGS) entry which is preliminary data.</text>
</comment>
<organism evidence="1 2">
    <name type="scientific">Rheinheimera riviphila</name>
    <dbReference type="NCBI Taxonomy" id="1834037"/>
    <lineage>
        <taxon>Bacteria</taxon>
        <taxon>Pseudomonadati</taxon>
        <taxon>Pseudomonadota</taxon>
        <taxon>Gammaproteobacteria</taxon>
        <taxon>Chromatiales</taxon>
        <taxon>Chromatiaceae</taxon>
        <taxon>Rheinheimera</taxon>
    </lineage>
</organism>
<sequence length="259" mass="29273">MKALNVLPGFWLLLFLACLPLQASTIRVCVEDFDYYPHYDFHKLPGRGFAAELFEMFSKNTGIKLQIIPMPAKRLHDNPLCQLIYPDNPLWHTARGTTQKVFFSLPLTEIIGSSVVRKGEGQLTLSEIRSIAIVRGFTPDHLLSVQSEHQFEFVETSNATAALMMLLKRRVDAADVEWHVAQYQLTQAGQKDAVEIGQLLPLSSVGFHLSSQNHGNVLQIFDTFLRENAEQVKNLKDKLKLKTIAELKLELIPPVKKPL</sequence>
<protein>
    <submittedName>
        <fullName evidence="1">Transporter substrate-binding domain-containing protein</fullName>
    </submittedName>
</protein>
<gene>
    <name evidence="1" type="ORF">EOE67_04075</name>
</gene>
<dbReference type="PROSITE" id="PS51257">
    <property type="entry name" value="PROKAR_LIPOPROTEIN"/>
    <property type="match status" value="1"/>
</dbReference>
<dbReference type="Gene3D" id="3.40.190.10">
    <property type="entry name" value="Periplasmic binding protein-like II"/>
    <property type="match status" value="2"/>
</dbReference>
<dbReference type="AlphaFoldDB" id="A0A437R217"/>
<dbReference type="OrthoDB" id="5416480at2"/>
<dbReference type="SUPFAM" id="SSF53850">
    <property type="entry name" value="Periplasmic binding protein-like II"/>
    <property type="match status" value="1"/>
</dbReference>
<keyword evidence="2" id="KW-1185">Reference proteome</keyword>
<accession>A0A437R217</accession>
<evidence type="ECO:0000313" key="2">
    <source>
        <dbReference type="Proteomes" id="UP000283077"/>
    </source>
</evidence>
<dbReference type="EMBL" id="SACS01000003">
    <property type="protein sequence ID" value="RVU40763.1"/>
    <property type="molecule type" value="Genomic_DNA"/>
</dbReference>
<reference evidence="1 2" key="1">
    <citation type="submission" date="2019-01" db="EMBL/GenBank/DDBJ databases">
        <authorList>
            <person name="Chen W.-M."/>
        </authorList>
    </citation>
    <scope>NUCLEOTIDE SEQUENCE [LARGE SCALE GENOMIC DNA]</scope>
    <source>
        <strain evidence="1 2">KYPC3</strain>
    </source>
</reference>